<name>A0AAE3IBE6_9EURY</name>
<dbReference type="Proteomes" id="UP001209746">
    <property type="component" value="Unassembled WGS sequence"/>
</dbReference>
<evidence type="ECO:0000313" key="5">
    <source>
        <dbReference type="Proteomes" id="UP001209746"/>
    </source>
</evidence>
<sequence>MSQVVDELDRRVDRTRLSVLVAFGDVALIALFVAIGEITHGSPPWEYPVRAVEAFVPFLLGWVIATFVGGLYTTDAWKFPLRAISWTTPAWIMAVLIAMAIRALPFVRGGVQLSFVAVSMAVGLVLLVPWRTAMALLYGE</sequence>
<reference evidence="3" key="1">
    <citation type="submission" date="2023-02" db="EMBL/GenBank/DDBJ databases">
        <title>Enrichment on poylsaccharides allowed isolation of novel metabolic and taxonomic groups of Haloarchaea.</title>
        <authorList>
            <person name="Sorokin D.Y."/>
            <person name="Elcheninov A.G."/>
            <person name="Khizhniak T.V."/>
            <person name="Kolganova T.V."/>
            <person name="Kublanov I.V."/>
        </authorList>
    </citation>
    <scope>NUCLEOTIDE SEQUENCE</scope>
    <source>
        <strain evidence="2 4">HArc-curdl5-1</strain>
        <strain evidence="3">HArc-curdl7</strain>
    </source>
</reference>
<feature type="transmembrane region" description="Helical" evidence="1">
    <location>
        <begin position="110"/>
        <end position="130"/>
    </location>
</feature>
<dbReference type="PANTHER" id="PTHR35283:SF3">
    <property type="entry name" value="T12C22.21 PROTEIN"/>
    <property type="match status" value="1"/>
</dbReference>
<proteinExistence type="predicted"/>
<accession>A0AAE3IBE6</accession>
<evidence type="ECO:0000313" key="3">
    <source>
        <dbReference type="EMBL" id="MCU4727483.1"/>
    </source>
</evidence>
<comment type="caution">
    <text evidence="3">The sequence shown here is derived from an EMBL/GenBank/DDBJ whole genome shotgun (WGS) entry which is preliminary data.</text>
</comment>
<keyword evidence="1" id="KW-1133">Transmembrane helix</keyword>
<evidence type="ECO:0000313" key="2">
    <source>
        <dbReference type="EMBL" id="MCU4718498.1"/>
    </source>
</evidence>
<dbReference type="EMBL" id="JAOPKD010000010">
    <property type="protein sequence ID" value="MCU4727483.1"/>
    <property type="molecule type" value="Genomic_DNA"/>
</dbReference>
<dbReference type="PANTHER" id="PTHR35283">
    <property type="entry name" value="T12C22.21 PROTEIN"/>
    <property type="match status" value="1"/>
</dbReference>
<dbReference type="AlphaFoldDB" id="A0AAE3IBE6"/>
<dbReference type="EMBL" id="JAOPKC010000011">
    <property type="protein sequence ID" value="MCU4718498.1"/>
    <property type="molecule type" value="Genomic_DNA"/>
</dbReference>
<keyword evidence="4" id="KW-1185">Reference proteome</keyword>
<feature type="transmembrane region" description="Helical" evidence="1">
    <location>
        <begin position="17"/>
        <end position="35"/>
    </location>
</feature>
<keyword evidence="1" id="KW-0472">Membrane</keyword>
<dbReference type="Proteomes" id="UP001208186">
    <property type="component" value="Unassembled WGS sequence"/>
</dbReference>
<feature type="transmembrane region" description="Helical" evidence="1">
    <location>
        <begin position="84"/>
        <end position="104"/>
    </location>
</feature>
<organism evidence="3 5">
    <name type="scientific">Halapricum hydrolyticum</name>
    <dbReference type="NCBI Taxonomy" id="2979991"/>
    <lineage>
        <taxon>Archaea</taxon>
        <taxon>Methanobacteriati</taxon>
        <taxon>Methanobacteriota</taxon>
        <taxon>Stenosarchaea group</taxon>
        <taxon>Halobacteria</taxon>
        <taxon>Halobacteriales</taxon>
        <taxon>Haloarculaceae</taxon>
        <taxon>Halapricum</taxon>
    </lineage>
</organism>
<dbReference type="RefSeq" id="WP_315909254.1">
    <property type="nucleotide sequence ID" value="NZ_JAOPKC010000011.1"/>
</dbReference>
<keyword evidence="1" id="KW-0812">Transmembrane</keyword>
<feature type="transmembrane region" description="Helical" evidence="1">
    <location>
        <begin position="55"/>
        <end position="72"/>
    </location>
</feature>
<gene>
    <name evidence="3" type="ORF">OB914_10945</name>
    <name evidence="2" type="ORF">OB916_10540</name>
</gene>
<dbReference type="InterPro" id="IPR021414">
    <property type="entry name" value="DUF3054"/>
</dbReference>
<evidence type="ECO:0000313" key="4">
    <source>
        <dbReference type="Proteomes" id="UP001208186"/>
    </source>
</evidence>
<evidence type="ECO:0000256" key="1">
    <source>
        <dbReference type="SAM" id="Phobius"/>
    </source>
</evidence>
<protein>
    <submittedName>
        <fullName evidence="3">DUF3054 domain-containing protein</fullName>
    </submittedName>
</protein>
<dbReference type="Pfam" id="PF11255">
    <property type="entry name" value="DUF3054"/>
    <property type="match status" value="1"/>
</dbReference>